<evidence type="ECO:0000256" key="4">
    <source>
        <dbReference type="ARBA" id="ARBA00022692"/>
    </source>
</evidence>
<dbReference type="Gene3D" id="1.20.1540.10">
    <property type="entry name" value="Rhomboid-like"/>
    <property type="match status" value="1"/>
</dbReference>
<keyword evidence="3" id="KW-0645">Protease</keyword>
<dbReference type="SUPFAM" id="SSF144091">
    <property type="entry name" value="Rhomboid-like"/>
    <property type="match status" value="1"/>
</dbReference>
<dbReference type="GO" id="GO:0016020">
    <property type="term" value="C:membrane"/>
    <property type="evidence" value="ECO:0007669"/>
    <property type="project" value="UniProtKB-SubCell"/>
</dbReference>
<dbReference type="PANTHER" id="PTHR43066:SF1">
    <property type="entry name" value="RHOMBOID PROTEIN 2"/>
    <property type="match status" value="1"/>
</dbReference>
<accession>A0A7J7IBH8</accession>
<feature type="transmembrane region" description="Helical" evidence="8">
    <location>
        <begin position="172"/>
        <end position="204"/>
    </location>
</feature>
<evidence type="ECO:0000256" key="7">
    <source>
        <dbReference type="ARBA" id="ARBA00023136"/>
    </source>
</evidence>
<dbReference type="InterPro" id="IPR022764">
    <property type="entry name" value="Peptidase_S54_rhomboid_dom"/>
</dbReference>
<evidence type="ECO:0000313" key="11">
    <source>
        <dbReference type="Proteomes" id="UP000530660"/>
    </source>
</evidence>
<evidence type="ECO:0000256" key="5">
    <source>
        <dbReference type="ARBA" id="ARBA00022801"/>
    </source>
</evidence>
<dbReference type="Pfam" id="PF01694">
    <property type="entry name" value="Rhomboid"/>
    <property type="match status" value="1"/>
</dbReference>
<dbReference type="EMBL" id="VWRR01000020">
    <property type="protein sequence ID" value="KAF6000432.1"/>
    <property type="molecule type" value="Genomic_DNA"/>
</dbReference>
<evidence type="ECO:0000256" key="8">
    <source>
        <dbReference type="SAM" id="Phobius"/>
    </source>
</evidence>
<dbReference type="GO" id="GO:0004252">
    <property type="term" value="F:serine-type endopeptidase activity"/>
    <property type="evidence" value="ECO:0007669"/>
    <property type="project" value="InterPro"/>
</dbReference>
<gene>
    <name evidence="10" type="primary">RHBDD1</name>
    <name evidence="10" type="ORF">F1559_001535</name>
</gene>
<evidence type="ECO:0000256" key="1">
    <source>
        <dbReference type="ARBA" id="ARBA00004141"/>
    </source>
</evidence>
<comment type="similarity">
    <text evidence="2">Belongs to the peptidase S54 family.</text>
</comment>
<evidence type="ECO:0000313" key="10">
    <source>
        <dbReference type="EMBL" id="KAF6000432.1"/>
    </source>
</evidence>
<dbReference type="InterPro" id="IPR035952">
    <property type="entry name" value="Rhomboid-like_sf"/>
</dbReference>
<keyword evidence="6 8" id="KW-1133">Transmembrane helix</keyword>
<evidence type="ECO:0000256" key="6">
    <source>
        <dbReference type="ARBA" id="ARBA00022989"/>
    </source>
</evidence>
<keyword evidence="5" id="KW-0378">Hydrolase</keyword>
<feature type="transmembrane region" description="Helical" evidence="8">
    <location>
        <begin position="128"/>
        <end position="152"/>
    </location>
</feature>
<dbReference type="GO" id="GO:0006508">
    <property type="term" value="P:proteolysis"/>
    <property type="evidence" value="ECO:0007669"/>
    <property type="project" value="UniProtKB-KW"/>
</dbReference>
<keyword evidence="4 8" id="KW-0812">Transmembrane</keyword>
<keyword evidence="7 8" id="KW-0472">Membrane</keyword>
<name>A0A7J7IBH8_9RHOD</name>
<proteinExistence type="inferred from homology"/>
<keyword evidence="11" id="KW-1185">Reference proteome</keyword>
<evidence type="ECO:0000259" key="9">
    <source>
        <dbReference type="Pfam" id="PF01694"/>
    </source>
</evidence>
<reference evidence="10 11" key="1">
    <citation type="journal article" date="2020" name="J. Phycol.">
        <title>Comparative genome analysis reveals Cyanidiococcus gen. nov., a new extremophilic red algal genus sister to Cyanidioschyzon (Cyanidioschyzonaceae, Rhodophyta).</title>
        <authorList>
            <person name="Liu S.-L."/>
            <person name="Chiang Y.-R."/>
            <person name="Yoon H.S."/>
            <person name="Fu H.-Y."/>
        </authorList>
    </citation>
    <scope>NUCLEOTIDE SEQUENCE [LARGE SCALE GENOMIC DNA]</scope>
    <source>
        <strain evidence="10 11">THAL066</strain>
    </source>
</reference>
<feature type="domain" description="Peptidase S54 rhomboid" evidence="9">
    <location>
        <begin position="44"/>
        <end position="205"/>
    </location>
</feature>
<dbReference type="AlphaFoldDB" id="A0A7J7IBH8"/>
<evidence type="ECO:0000256" key="2">
    <source>
        <dbReference type="ARBA" id="ARBA00009045"/>
    </source>
</evidence>
<sequence>MTLLLPFGTLLVTSGCAVIFLMQQFFRIPFSAVCLEPGLQMPQNAYRILTAPFFHLNWVHILSNMSVFLDVGPALERRFGSLLFICLILFMTVASGIMHEALAWTFLSLMNNQLWAKGAEQPRWMLSLAAISRGCSVGFSGVLFALLVIRVYEIPASEVIWILDTVPCPARLYPVVLLILLQLLLPAMSFFGHLGGLLCGYSYARGWFWPWLFRVIPGQLIQSMDEKLSLWIPNWAKQPEGALFGGPYPNERDAGTIALALQNFIERWADSIHARFNTLHARAGSLYWNGTRSNRFHELDSNSTESSNHRSRDVVIYTDNNEDDSQTAMEVLVRAGYDPIEVTEALAIGEGDTATARLLIDTRLSEQLREMGFDSIDIENALSSGCPKNVTAIVDWINSLTN</sequence>
<feature type="transmembrane region" description="Helical" evidence="8">
    <location>
        <begin position="82"/>
        <end position="107"/>
    </location>
</feature>
<protein>
    <submittedName>
        <fullName evidence="10">Rhomboid domain containing</fullName>
    </submittedName>
</protein>
<dbReference type="OrthoDB" id="5986at2759"/>
<comment type="caution">
    <text evidence="10">The sequence shown here is derived from an EMBL/GenBank/DDBJ whole genome shotgun (WGS) entry which is preliminary data.</text>
</comment>
<dbReference type="Proteomes" id="UP000530660">
    <property type="component" value="Unassembled WGS sequence"/>
</dbReference>
<comment type="subcellular location">
    <subcellularLocation>
        <location evidence="1">Membrane</location>
        <topology evidence="1">Multi-pass membrane protein</topology>
    </subcellularLocation>
</comment>
<dbReference type="PANTHER" id="PTHR43066">
    <property type="entry name" value="RHOMBOID-RELATED PROTEIN"/>
    <property type="match status" value="1"/>
</dbReference>
<evidence type="ECO:0000256" key="3">
    <source>
        <dbReference type="ARBA" id="ARBA00022670"/>
    </source>
</evidence>
<organism evidence="10 11">
    <name type="scientific">Cyanidiococcus yangmingshanensis</name>
    <dbReference type="NCBI Taxonomy" id="2690220"/>
    <lineage>
        <taxon>Eukaryota</taxon>
        <taxon>Rhodophyta</taxon>
        <taxon>Bangiophyceae</taxon>
        <taxon>Cyanidiales</taxon>
        <taxon>Cyanidiaceae</taxon>
        <taxon>Cyanidiococcus</taxon>
    </lineage>
</organism>